<name>A0AAN9E033_CROPI</name>
<reference evidence="2 3" key="1">
    <citation type="submission" date="2024-01" db="EMBL/GenBank/DDBJ databases">
        <title>The genomes of 5 underutilized Papilionoideae crops provide insights into root nodulation and disease resistanc.</title>
        <authorList>
            <person name="Yuan L."/>
        </authorList>
    </citation>
    <scope>NUCLEOTIDE SEQUENCE [LARGE SCALE GENOMIC DNA]</scope>
    <source>
        <strain evidence="2">ZHUSHIDOU_FW_LH</strain>
        <tissue evidence="2">Leaf</tissue>
    </source>
</reference>
<accession>A0AAN9E033</accession>
<sequence>MLMHLRNLVLSSNDPGSGSGEDDNDNEDASSEANEQSMEVDNTNEEDEEKEEEIPNPQDKSLLRSYANHVAKLLEFTLVEDDEEEDEEGSYLHSLKMRKKKLKKARMKMQSGK</sequence>
<dbReference type="EMBL" id="JAYWIO010000008">
    <property type="protein sequence ID" value="KAK7244003.1"/>
    <property type="molecule type" value="Genomic_DNA"/>
</dbReference>
<proteinExistence type="predicted"/>
<dbReference type="AlphaFoldDB" id="A0AAN9E033"/>
<comment type="caution">
    <text evidence="2">The sequence shown here is derived from an EMBL/GenBank/DDBJ whole genome shotgun (WGS) entry which is preliminary data.</text>
</comment>
<dbReference type="Proteomes" id="UP001372338">
    <property type="component" value="Unassembled WGS sequence"/>
</dbReference>
<protein>
    <submittedName>
        <fullName evidence="2">Uncharacterized protein</fullName>
    </submittedName>
</protein>
<evidence type="ECO:0000256" key="1">
    <source>
        <dbReference type="SAM" id="MobiDB-lite"/>
    </source>
</evidence>
<evidence type="ECO:0000313" key="2">
    <source>
        <dbReference type="EMBL" id="KAK7244003.1"/>
    </source>
</evidence>
<evidence type="ECO:0000313" key="3">
    <source>
        <dbReference type="Proteomes" id="UP001372338"/>
    </source>
</evidence>
<organism evidence="2 3">
    <name type="scientific">Crotalaria pallida</name>
    <name type="common">Smooth rattlebox</name>
    <name type="synonym">Crotalaria striata</name>
    <dbReference type="NCBI Taxonomy" id="3830"/>
    <lineage>
        <taxon>Eukaryota</taxon>
        <taxon>Viridiplantae</taxon>
        <taxon>Streptophyta</taxon>
        <taxon>Embryophyta</taxon>
        <taxon>Tracheophyta</taxon>
        <taxon>Spermatophyta</taxon>
        <taxon>Magnoliopsida</taxon>
        <taxon>eudicotyledons</taxon>
        <taxon>Gunneridae</taxon>
        <taxon>Pentapetalae</taxon>
        <taxon>rosids</taxon>
        <taxon>fabids</taxon>
        <taxon>Fabales</taxon>
        <taxon>Fabaceae</taxon>
        <taxon>Papilionoideae</taxon>
        <taxon>50 kb inversion clade</taxon>
        <taxon>genistoids sensu lato</taxon>
        <taxon>core genistoids</taxon>
        <taxon>Crotalarieae</taxon>
        <taxon>Crotalaria</taxon>
    </lineage>
</organism>
<feature type="compositionally biased region" description="Acidic residues" evidence="1">
    <location>
        <begin position="42"/>
        <end position="54"/>
    </location>
</feature>
<gene>
    <name evidence="2" type="ORF">RIF29_38818</name>
</gene>
<keyword evidence="3" id="KW-1185">Reference proteome</keyword>
<feature type="region of interest" description="Disordered" evidence="1">
    <location>
        <begin position="1"/>
        <end position="63"/>
    </location>
</feature>
<feature type="compositionally biased region" description="Acidic residues" evidence="1">
    <location>
        <begin position="20"/>
        <end position="30"/>
    </location>
</feature>